<proteinExistence type="predicted"/>
<keyword evidence="2" id="KW-1185">Reference proteome</keyword>
<evidence type="ECO:0000313" key="1">
    <source>
        <dbReference type="EMBL" id="NMG17719.1"/>
    </source>
</evidence>
<sequence>MAFDFAGDDVLLGIDEVCQKLSISRSTLDRLRQHTPPGTVTERIEQQEFSGLAPFPRPTIQLGRSPRWSAADLNKWIAACQKNM</sequence>
<organism evidence="1 2">
    <name type="scientific">Aromatoleum bremense</name>
    <dbReference type="NCBI Taxonomy" id="76115"/>
    <lineage>
        <taxon>Bacteria</taxon>
        <taxon>Pseudomonadati</taxon>
        <taxon>Pseudomonadota</taxon>
        <taxon>Betaproteobacteria</taxon>
        <taxon>Rhodocyclales</taxon>
        <taxon>Rhodocyclaceae</taxon>
        <taxon>Aromatoleum</taxon>
    </lineage>
</organism>
<dbReference type="Proteomes" id="UP000633943">
    <property type="component" value="Unassembled WGS sequence"/>
</dbReference>
<reference evidence="1 2" key="1">
    <citation type="submission" date="2019-12" db="EMBL/GenBank/DDBJ databases">
        <title>Comparative genomics gives insights into the taxonomy of the Azoarcus-Aromatoleum group and reveals separate origins of nif in the plant-associated Azoarcus and non-plant-associated Aromatoleum sub-groups.</title>
        <authorList>
            <person name="Lafos M."/>
            <person name="Maluk M."/>
            <person name="Batista M."/>
            <person name="Junghare M."/>
            <person name="Carmona M."/>
            <person name="Faoro H."/>
            <person name="Cruz L.M."/>
            <person name="Battistoni F."/>
            <person name="De Souza E."/>
            <person name="Pedrosa F."/>
            <person name="Chen W.-M."/>
            <person name="Poole P.S."/>
            <person name="Dixon R.A."/>
            <person name="James E.K."/>
        </authorList>
    </citation>
    <scope>NUCLEOTIDE SEQUENCE [LARGE SCALE GENOMIC DNA]</scope>
    <source>
        <strain evidence="1 2">PbN1</strain>
    </source>
</reference>
<gene>
    <name evidence="1" type="ORF">GPA24_19730</name>
</gene>
<name>A0ABX1P098_9RHOO</name>
<evidence type="ECO:0000313" key="2">
    <source>
        <dbReference type="Proteomes" id="UP000633943"/>
    </source>
</evidence>
<dbReference type="RefSeq" id="WP_169204210.1">
    <property type="nucleotide sequence ID" value="NZ_WTVP01000105.1"/>
</dbReference>
<comment type="caution">
    <text evidence="1">The sequence shown here is derived from an EMBL/GenBank/DDBJ whole genome shotgun (WGS) entry which is preliminary data.</text>
</comment>
<accession>A0ABX1P098</accession>
<protein>
    <submittedName>
        <fullName evidence="1">AlpA family phage regulatory protein</fullName>
    </submittedName>
</protein>
<dbReference type="EMBL" id="WTVP01000105">
    <property type="protein sequence ID" value="NMG17719.1"/>
    <property type="molecule type" value="Genomic_DNA"/>
</dbReference>